<dbReference type="NCBIfam" id="NF038167">
    <property type="entry name" value="cyan_ocin_like"/>
    <property type="match status" value="1"/>
</dbReference>
<evidence type="ECO:0000256" key="1">
    <source>
        <dbReference type="SAM" id="MobiDB-lite"/>
    </source>
</evidence>
<protein>
    <submittedName>
        <fullName evidence="2">CTB family bacteriocin</fullName>
    </submittedName>
</protein>
<reference evidence="2 3" key="1">
    <citation type="submission" date="2023-12" db="EMBL/GenBank/DDBJ databases">
        <title>Baltic Sea Cyanobacteria.</title>
        <authorList>
            <person name="Delbaje E."/>
            <person name="Fewer D.P."/>
            <person name="Shishido T.K."/>
        </authorList>
    </citation>
    <scope>NUCLEOTIDE SEQUENCE [LARGE SCALE GENOMIC DNA]</scope>
    <source>
        <strain evidence="2 3">UHCC-0300</strain>
    </source>
</reference>
<keyword evidence="3" id="KW-1185">Reference proteome</keyword>
<dbReference type="EMBL" id="JAYGHG010000001">
    <property type="protein sequence ID" value="MEA5579771.1"/>
    <property type="molecule type" value="Genomic_DNA"/>
</dbReference>
<accession>A0ABU5U9Y1</accession>
<evidence type="ECO:0000313" key="2">
    <source>
        <dbReference type="EMBL" id="MEA5579771.1"/>
    </source>
</evidence>
<dbReference type="InterPro" id="IPR049891">
    <property type="entry name" value="CTB"/>
</dbReference>
<gene>
    <name evidence="2" type="ORF">VB620_00270</name>
</gene>
<organism evidence="2 3">
    <name type="scientific">Nodularia harveyana UHCC-0300</name>
    <dbReference type="NCBI Taxonomy" id="2974287"/>
    <lineage>
        <taxon>Bacteria</taxon>
        <taxon>Bacillati</taxon>
        <taxon>Cyanobacteriota</taxon>
        <taxon>Cyanophyceae</taxon>
        <taxon>Nostocales</taxon>
        <taxon>Nodulariaceae</taxon>
        <taxon>Nodularia</taxon>
    </lineage>
</organism>
<name>A0ABU5U9Y1_9CYAN</name>
<proteinExistence type="predicted"/>
<sequence length="89" mass="9149">MTTSNQLFIEVSSEQQEMVAGGFTVNFGETGFSGANSITTTTTTTNPDGTSSTQSGTNNVTVQTGGIVFAGLNLTENEFDSFSPNLPGG</sequence>
<dbReference type="RefSeq" id="WP_323194119.1">
    <property type="nucleotide sequence ID" value="NZ_JAYGHG010000001.1"/>
</dbReference>
<evidence type="ECO:0000313" key="3">
    <source>
        <dbReference type="Proteomes" id="UP001302120"/>
    </source>
</evidence>
<feature type="compositionally biased region" description="Polar residues" evidence="1">
    <location>
        <begin position="46"/>
        <end position="60"/>
    </location>
</feature>
<feature type="region of interest" description="Disordered" evidence="1">
    <location>
        <begin position="36"/>
        <end position="60"/>
    </location>
</feature>
<dbReference type="Proteomes" id="UP001302120">
    <property type="component" value="Unassembled WGS sequence"/>
</dbReference>
<comment type="caution">
    <text evidence="2">The sequence shown here is derived from an EMBL/GenBank/DDBJ whole genome shotgun (WGS) entry which is preliminary data.</text>
</comment>